<protein>
    <submittedName>
        <fullName evidence="16">PTS beta-glucoside transporter subunit EIIBCA</fullName>
    </submittedName>
</protein>
<comment type="subcellular location">
    <subcellularLocation>
        <location evidence="1">Cell membrane</location>
        <topology evidence="1">Multi-pass membrane protein</topology>
    </subcellularLocation>
</comment>
<evidence type="ECO:0000259" key="15">
    <source>
        <dbReference type="PROSITE" id="PS51103"/>
    </source>
</evidence>
<dbReference type="Proteomes" id="UP000637643">
    <property type="component" value="Unassembled WGS sequence"/>
</dbReference>
<dbReference type="Pfam" id="PF02378">
    <property type="entry name" value="PTS_EIIC"/>
    <property type="match status" value="1"/>
</dbReference>
<sequence>MSYEKLAKEIVQGVGGEKNVVSLVHCATRLRFTLKDNNKADKATLEKTAGIITVKESGGQFQVVIGNTVPEVYNAIGKVSGILNESKTEDQPKSGKKGIGSLIDVISSIFAPLLGVMAGAGILKGLLLIASNFEWLQKTDSTYIILYAAADALFYFLPALLAVTTARKFGGSIFTALTIAGALLYPTIVQLKTDGTETDFFGIPVVMMSYSSTVIPIILSVIVMSHLEKFCNRIIHESVKNFVTPLISLVVMVPLTLIVFGPFGVYVGNGIADALLAAFAFSPLLAGAILGASWQLLVIFGVHWGLVPVFINNIAVYGKDGIKPAATASVFAQTGAAFGVMLRTKNKKLKTLAGSATLSALFGITEPAVYGVTLPLKRPFIAGLIGGAVGGAIIGQAGTQAFASGAPGLLTLPIFYGPGGQGFPGLIIGISASFLISAVLAYVLGFKDPVEEDNSSAAPVNEVRLDRGAGRTGEKALSPLSGTVVSLSDVPDPAFSSEAMGKGIAIEPSAGRVVAPFDGTITVAFKKKHAIAIVSDHGAEILVHVGIDTVKLNGEHFTSHVKEGDRVSAGQLLLEFDVEQIRAAGYATVTPVIVTNTMDYIDVIELPQGQVREQDELLQIVGESSEPAVLAKTVSGAGLA</sequence>
<dbReference type="Pfam" id="PF00367">
    <property type="entry name" value="PTS_EIIB"/>
    <property type="match status" value="1"/>
</dbReference>
<dbReference type="EMBL" id="BMKR01000054">
    <property type="protein sequence ID" value="GGG11823.1"/>
    <property type="molecule type" value="Genomic_DNA"/>
</dbReference>
<keyword evidence="4" id="KW-0762">Sugar transport</keyword>
<feature type="transmembrane region" description="Helical" evidence="12">
    <location>
        <begin position="380"/>
        <end position="403"/>
    </location>
</feature>
<keyword evidence="3" id="KW-1003">Cell membrane</keyword>
<evidence type="ECO:0000313" key="16">
    <source>
        <dbReference type="EMBL" id="GGG11823.1"/>
    </source>
</evidence>
<dbReference type="NCBIfam" id="TIGR01995">
    <property type="entry name" value="PTS-II-ABC-beta"/>
    <property type="match status" value="1"/>
</dbReference>
<keyword evidence="10 12" id="KW-0472">Membrane</keyword>
<feature type="transmembrane region" description="Helical" evidence="12">
    <location>
        <begin position="271"/>
        <end position="290"/>
    </location>
</feature>
<dbReference type="GO" id="GO:0005886">
    <property type="term" value="C:plasma membrane"/>
    <property type="evidence" value="ECO:0007669"/>
    <property type="project" value="UniProtKB-SubCell"/>
</dbReference>
<dbReference type="InterPro" id="IPR001127">
    <property type="entry name" value="PTS_EIIA_1_perm"/>
</dbReference>
<dbReference type="GO" id="GO:0090589">
    <property type="term" value="F:protein-phosphocysteine-trehalose phosphotransferase system transporter activity"/>
    <property type="evidence" value="ECO:0007669"/>
    <property type="project" value="TreeGrafter"/>
</dbReference>
<dbReference type="Gene3D" id="2.70.70.10">
    <property type="entry name" value="Glucose Permease (Domain IIA)"/>
    <property type="match status" value="1"/>
</dbReference>
<reference evidence="16" key="1">
    <citation type="journal article" date="2014" name="Int. J. Syst. Evol. Microbiol.">
        <title>Complete genome sequence of Corynebacterium casei LMG S-19264T (=DSM 44701T), isolated from a smear-ripened cheese.</title>
        <authorList>
            <consortium name="US DOE Joint Genome Institute (JGI-PGF)"/>
            <person name="Walter F."/>
            <person name="Albersmeier A."/>
            <person name="Kalinowski J."/>
            <person name="Ruckert C."/>
        </authorList>
    </citation>
    <scope>NUCLEOTIDE SEQUENCE</scope>
    <source>
        <strain evidence="16">CGMCC 1.16134</strain>
    </source>
</reference>
<dbReference type="SUPFAM" id="SSF51261">
    <property type="entry name" value="Duplicated hybrid motif"/>
    <property type="match status" value="1"/>
</dbReference>
<dbReference type="GO" id="GO:0008982">
    <property type="term" value="F:protein-N(PI)-phosphohistidine-sugar phosphotransferase activity"/>
    <property type="evidence" value="ECO:0007669"/>
    <property type="project" value="InterPro"/>
</dbReference>
<evidence type="ECO:0000256" key="3">
    <source>
        <dbReference type="ARBA" id="ARBA00022475"/>
    </source>
</evidence>
<feature type="domain" description="PTS EIIC type-1" evidence="15">
    <location>
        <begin position="104"/>
        <end position="456"/>
    </location>
</feature>
<gene>
    <name evidence="16" type="ORF">GCM10010912_65360</name>
</gene>
<keyword evidence="17" id="KW-1185">Reference proteome</keyword>
<name>A0A917FXL9_9BACL</name>
<keyword evidence="6" id="KW-0598">Phosphotransferase system</keyword>
<feature type="transmembrane region" description="Helical" evidence="12">
    <location>
        <begin position="242"/>
        <end position="265"/>
    </location>
</feature>
<keyword evidence="2" id="KW-0813">Transport</keyword>
<reference evidence="16" key="2">
    <citation type="submission" date="2020-09" db="EMBL/GenBank/DDBJ databases">
        <authorList>
            <person name="Sun Q."/>
            <person name="Zhou Y."/>
        </authorList>
    </citation>
    <scope>NUCLEOTIDE SEQUENCE</scope>
    <source>
        <strain evidence="16">CGMCC 1.16134</strain>
    </source>
</reference>
<feature type="transmembrane region" description="Helical" evidence="12">
    <location>
        <begin position="200"/>
        <end position="222"/>
    </location>
</feature>
<evidence type="ECO:0000256" key="11">
    <source>
        <dbReference type="PROSITE-ProRule" id="PRU00421"/>
    </source>
</evidence>
<accession>A0A917FXL9</accession>
<dbReference type="AlphaFoldDB" id="A0A917FXL9"/>
<keyword evidence="7 12" id="KW-0812">Transmembrane</keyword>
<dbReference type="Gene3D" id="3.30.1360.60">
    <property type="entry name" value="Glucose permease domain IIB"/>
    <property type="match status" value="1"/>
</dbReference>
<evidence type="ECO:0000256" key="4">
    <source>
        <dbReference type="ARBA" id="ARBA00022597"/>
    </source>
</evidence>
<feature type="transmembrane region" description="Helical" evidence="12">
    <location>
        <begin position="423"/>
        <end position="444"/>
    </location>
</feature>
<dbReference type="GO" id="GO:0015771">
    <property type="term" value="P:trehalose transport"/>
    <property type="evidence" value="ECO:0007669"/>
    <property type="project" value="TreeGrafter"/>
</dbReference>
<dbReference type="Pfam" id="PF00358">
    <property type="entry name" value="PTS_EIIA_1"/>
    <property type="match status" value="1"/>
</dbReference>
<dbReference type="CDD" id="cd00212">
    <property type="entry name" value="PTS_IIB_glc"/>
    <property type="match status" value="1"/>
</dbReference>
<organism evidence="16 17">
    <name type="scientific">Paenibacillus albidus</name>
    <dbReference type="NCBI Taxonomy" id="2041023"/>
    <lineage>
        <taxon>Bacteria</taxon>
        <taxon>Bacillati</taxon>
        <taxon>Bacillota</taxon>
        <taxon>Bacilli</taxon>
        <taxon>Bacillales</taxon>
        <taxon>Paenibacillaceae</taxon>
        <taxon>Paenibacillus</taxon>
    </lineage>
</organism>
<keyword evidence="9 12" id="KW-1133">Transmembrane helix</keyword>
<dbReference type="NCBIfam" id="TIGR00830">
    <property type="entry name" value="PTBA"/>
    <property type="match status" value="1"/>
</dbReference>
<evidence type="ECO:0000256" key="7">
    <source>
        <dbReference type="ARBA" id="ARBA00022692"/>
    </source>
</evidence>
<feature type="transmembrane region" description="Helical" evidence="12">
    <location>
        <begin position="297"/>
        <end position="318"/>
    </location>
</feature>
<feature type="transmembrane region" description="Helical" evidence="12">
    <location>
        <begin position="143"/>
        <end position="162"/>
    </location>
</feature>
<dbReference type="InterPro" id="IPR011055">
    <property type="entry name" value="Dup_hybrid_motif"/>
</dbReference>
<dbReference type="CDD" id="cd00210">
    <property type="entry name" value="PTS_IIA_glc"/>
    <property type="match status" value="1"/>
</dbReference>
<evidence type="ECO:0000256" key="5">
    <source>
        <dbReference type="ARBA" id="ARBA00022679"/>
    </source>
</evidence>
<evidence type="ECO:0000256" key="8">
    <source>
        <dbReference type="ARBA" id="ARBA00022777"/>
    </source>
</evidence>
<evidence type="ECO:0000256" key="1">
    <source>
        <dbReference type="ARBA" id="ARBA00004651"/>
    </source>
</evidence>
<dbReference type="SUPFAM" id="SSF55604">
    <property type="entry name" value="Glucose permease domain IIB"/>
    <property type="match status" value="1"/>
</dbReference>
<evidence type="ECO:0000256" key="9">
    <source>
        <dbReference type="ARBA" id="ARBA00022989"/>
    </source>
</evidence>
<dbReference type="FunFam" id="3.30.1360.60:FF:000001">
    <property type="entry name" value="PTS system glucose-specific IIBC component PtsG"/>
    <property type="match status" value="1"/>
</dbReference>
<dbReference type="InterPro" id="IPR011297">
    <property type="entry name" value="PTS_IIABC_b_glu"/>
</dbReference>
<feature type="domain" description="PTS EIIB type-1" evidence="14">
    <location>
        <begin position="4"/>
        <end position="86"/>
    </location>
</feature>
<dbReference type="InterPro" id="IPR050558">
    <property type="entry name" value="PTS_Sugar-Specific_Components"/>
</dbReference>
<feature type="transmembrane region" description="Helical" evidence="12">
    <location>
        <begin position="169"/>
        <end position="188"/>
    </location>
</feature>
<evidence type="ECO:0000313" key="17">
    <source>
        <dbReference type="Proteomes" id="UP000637643"/>
    </source>
</evidence>
<dbReference type="RefSeq" id="WP_189032184.1">
    <property type="nucleotide sequence ID" value="NZ_BMKR01000054.1"/>
</dbReference>
<evidence type="ECO:0000256" key="10">
    <source>
        <dbReference type="ARBA" id="ARBA00023136"/>
    </source>
</evidence>
<evidence type="ECO:0000256" key="12">
    <source>
        <dbReference type="SAM" id="Phobius"/>
    </source>
</evidence>
<dbReference type="PROSITE" id="PS51098">
    <property type="entry name" value="PTS_EIIB_TYPE_1"/>
    <property type="match status" value="1"/>
</dbReference>
<dbReference type="PANTHER" id="PTHR30175">
    <property type="entry name" value="PHOSPHOTRANSFERASE SYSTEM TRANSPORT PROTEIN"/>
    <property type="match status" value="1"/>
</dbReference>
<evidence type="ECO:0000256" key="2">
    <source>
        <dbReference type="ARBA" id="ARBA00022448"/>
    </source>
</evidence>
<proteinExistence type="predicted"/>
<feature type="transmembrane region" description="Helical" evidence="12">
    <location>
        <begin position="102"/>
        <end position="123"/>
    </location>
</feature>
<dbReference type="PANTHER" id="PTHR30175:SF1">
    <property type="entry name" value="PTS SYSTEM ARBUTIN-, CELLOBIOSE-, AND SALICIN-SPECIFIC EIIBC COMPONENT-RELATED"/>
    <property type="match status" value="1"/>
</dbReference>
<keyword evidence="5" id="KW-0808">Transferase</keyword>
<dbReference type="PROSITE" id="PS01035">
    <property type="entry name" value="PTS_EIIB_TYPE_1_CYS"/>
    <property type="match status" value="1"/>
</dbReference>
<dbReference type="FunFam" id="2.70.70.10:FF:000001">
    <property type="entry name" value="PTS system glucose-specific IIA component"/>
    <property type="match status" value="1"/>
</dbReference>
<dbReference type="PROSITE" id="PS00371">
    <property type="entry name" value="PTS_EIIA_TYPE_1_HIS"/>
    <property type="match status" value="1"/>
</dbReference>
<evidence type="ECO:0000259" key="14">
    <source>
        <dbReference type="PROSITE" id="PS51098"/>
    </source>
</evidence>
<dbReference type="InterPro" id="IPR036878">
    <property type="entry name" value="Glu_permease_IIB"/>
</dbReference>
<dbReference type="GO" id="GO:0016301">
    <property type="term" value="F:kinase activity"/>
    <property type="evidence" value="ECO:0007669"/>
    <property type="project" value="UniProtKB-KW"/>
</dbReference>
<dbReference type="PROSITE" id="PS51093">
    <property type="entry name" value="PTS_EIIA_TYPE_1"/>
    <property type="match status" value="1"/>
</dbReference>
<comment type="caution">
    <text evidence="16">The sequence shown here is derived from an EMBL/GenBank/DDBJ whole genome shotgun (WGS) entry which is preliminary data.</text>
</comment>
<feature type="domain" description="PTS EIIA type-1" evidence="13">
    <location>
        <begin position="492"/>
        <end position="596"/>
    </location>
</feature>
<evidence type="ECO:0000259" key="13">
    <source>
        <dbReference type="PROSITE" id="PS51093"/>
    </source>
</evidence>
<dbReference type="PROSITE" id="PS51103">
    <property type="entry name" value="PTS_EIIC_TYPE_1"/>
    <property type="match status" value="1"/>
</dbReference>
<feature type="active site" description="Phosphocysteine intermediate; for EIIB activity" evidence="11">
    <location>
        <position position="26"/>
    </location>
</feature>
<dbReference type="InterPro" id="IPR018113">
    <property type="entry name" value="PTrfase_EIIB_Cys"/>
</dbReference>
<evidence type="ECO:0000256" key="6">
    <source>
        <dbReference type="ARBA" id="ARBA00022683"/>
    </source>
</evidence>
<dbReference type="InterPro" id="IPR013013">
    <property type="entry name" value="PTS_EIIC_1"/>
</dbReference>
<dbReference type="InterPro" id="IPR003352">
    <property type="entry name" value="PTS_EIIC"/>
</dbReference>
<dbReference type="InterPro" id="IPR001996">
    <property type="entry name" value="PTS_IIB_1"/>
</dbReference>
<dbReference type="GO" id="GO:0009401">
    <property type="term" value="P:phosphoenolpyruvate-dependent sugar phosphotransferase system"/>
    <property type="evidence" value="ECO:0007669"/>
    <property type="project" value="UniProtKB-KW"/>
</dbReference>
<keyword evidence="8" id="KW-0418">Kinase</keyword>